<dbReference type="Gene3D" id="1.10.1060.10">
    <property type="entry name" value="Alpha-helical ferredoxin"/>
    <property type="match status" value="1"/>
</dbReference>
<keyword evidence="5" id="KW-0560">Oxidoreductase</keyword>
<dbReference type="Pfam" id="PF02913">
    <property type="entry name" value="FAD-oxidase_C"/>
    <property type="match status" value="1"/>
</dbReference>
<dbReference type="InterPro" id="IPR017896">
    <property type="entry name" value="4Fe4S_Fe-S-bd"/>
</dbReference>
<evidence type="ECO:0000256" key="5">
    <source>
        <dbReference type="ARBA" id="ARBA00023002"/>
    </source>
</evidence>
<dbReference type="PROSITE" id="PS51387">
    <property type="entry name" value="FAD_PCMH"/>
    <property type="match status" value="1"/>
</dbReference>
<dbReference type="SUPFAM" id="SSF56176">
    <property type="entry name" value="FAD-binding/transporter-associated domain-like"/>
    <property type="match status" value="1"/>
</dbReference>
<evidence type="ECO:0000313" key="10">
    <source>
        <dbReference type="Proteomes" id="UP000183263"/>
    </source>
</evidence>
<accession>A0A1G8M3M0</accession>
<dbReference type="PANTHER" id="PTHR11748:SF119">
    <property type="entry name" value="D-2-HYDROXYGLUTARATE DEHYDROGENASE"/>
    <property type="match status" value="1"/>
</dbReference>
<dbReference type="InterPro" id="IPR016169">
    <property type="entry name" value="FAD-bd_PCMH_sub2"/>
</dbReference>
<dbReference type="Pfam" id="PF13183">
    <property type="entry name" value="Fer4_8"/>
    <property type="match status" value="1"/>
</dbReference>
<evidence type="ECO:0000256" key="6">
    <source>
        <dbReference type="ARBA" id="ARBA00023004"/>
    </source>
</evidence>
<dbReference type="Pfam" id="PF01565">
    <property type="entry name" value="FAD_binding_4"/>
    <property type="match status" value="1"/>
</dbReference>
<dbReference type="GO" id="GO:0051536">
    <property type="term" value="F:iron-sulfur cluster binding"/>
    <property type="evidence" value="ECO:0007669"/>
    <property type="project" value="UniProtKB-KW"/>
</dbReference>
<dbReference type="GO" id="GO:1903457">
    <property type="term" value="P:lactate catabolic process"/>
    <property type="evidence" value="ECO:0007669"/>
    <property type="project" value="TreeGrafter"/>
</dbReference>
<dbReference type="SUPFAM" id="SSF55103">
    <property type="entry name" value="FAD-linked oxidases, C-terminal domain"/>
    <property type="match status" value="1"/>
</dbReference>
<keyword evidence="10" id="KW-1185">Reference proteome</keyword>
<dbReference type="EMBL" id="FNDN01000009">
    <property type="protein sequence ID" value="SDI62511.1"/>
    <property type="molecule type" value="Genomic_DNA"/>
</dbReference>
<protein>
    <submittedName>
        <fullName evidence="9">FAD/FMN-containing dehydrogenase</fullName>
    </submittedName>
</protein>
<dbReference type="PANTHER" id="PTHR11748">
    <property type="entry name" value="D-LACTATE DEHYDROGENASE"/>
    <property type="match status" value="1"/>
</dbReference>
<dbReference type="InterPro" id="IPR017900">
    <property type="entry name" value="4Fe4S_Fe_S_CS"/>
</dbReference>
<name>A0A1G8M3M0_9NOCA</name>
<dbReference type="InterPro" id="IPR004113">
    <property type="entry name" value="FAD-bd_oxidored_4_C"/>
</dbReference>
<evidence type="ECO:0000256" key="7">
    <source>
        <dbReference type="ARBA" id="ARBA00023014"/>
    </source>
</evidence>
<dbReference type="AlphaFoldDB" id="A0A1G8M3M0"/>
<dbReference type="SUPFAM" id="SSF46548">
    <property type="entry name" value="alpha-helical ferredoxin"/>
    <property type="match status" value="1"/>
</dbReference>
<keyword evidence="2" id="KW-0285">Flavoprotein</keyword>
<dbReference type="Proteomes" id="UP000183263">
    <property type="component" value="Unassembled WGS sequence"/>
</dbReference>
<keyword evidence="4" id="KW-0274">FAD</keyword>
<dbReference type="InterPro" id="IPR016164">
    <property type="entry name" value="FAD-linked_Oxase-like_C"/>
</dbReference>
<sequence length="927" mass="99514">MPPVGVVFPRTPADVVAVVRGCASRGLAITGRGGGTSLAGNAIGRGVVLDFSRYMNRVVEIDATARTAVVEPGIVLTDLQAAVQAESSGDLTFAPDPSSKSRATVGGAIGNDACGNHSVRYGRTSDHVLALDLVTAAGHRLTATRTGLRATDPADDAAVEAAEMLTDELTALTADHLADFRLELGRIPRQVSGFHLANLLPENGFDVARALVGSEGTCVIVVAATVQLVPVPPNAILLCLGYRDIVDAARDTTTILDYHPAALEGIDSKIVDTMRWRRGTDSVVGLPDGAAWLYVSLDGDDPAEVRDRRDDLIAKLHANGRLVDSRVVDDAGERASLWRVREDGAGLSGRLEEGGESWTGWEDSAVAPDQLADYLVAITALLDEFGLTGIFYGHFGAGCMHIRIDFDQRTPEGRDVMERFVRRAAQLCVDFGGSMSGEHGDGRARSELLPMMYSSRMMQAFARFARIWDPNALLGPHAIVDPEPFMADLSQEGISPREWQTSFDLTPSHRVPVADFVHAVQGCIGVGRCRADTGGVMCPSYRATRDEKDSTRGRARALQEMVRTAPTVADGWASEDVRESLDLCLSCKACATDCPVGVDMATYRSEFFDHYYRTHRRPLSHHSLGRLPLWLRLTERAAPVVNALARTRLAGIGARLGGLTDRREIPEFASRKAVRANLGPRDESAAVVLLADTFTRGFRPEVIGAARRVLGDAGTTTDCRADACCGLTYISTGQLDTARTHLRAAAQILDDGTERPIVVLEPSCAAAFRTDLPELVHTDSARRVAARVRSFADHVVHLAADGWVPRTAVPDAVTVQTHCHEYSAFGAATQRKALAAVGVTQVREATGCCGVAGNFGFEKDHYELSMKVAEQALAPALRADTAPVLTDGFSCHMQVRQLDPTRSSLHLAQILDPAPPTPSTLDGGGYR</sequence>
<dbReference type="InterPro" id="IPR004017">
    <property type="entry name" value="Cys_rich_dom"/>
</dbReference>
<organism evidence="9 10">
    <name type="scientific">Rhodococcus triatomae</name>
    <dbReference type="NCBI Taxonomy" id="300028"/>
    <lineage>
        <taxon>Bacteria</taxon>
        <taxon>Bacillati</taxon>
        <taxon>Actinomycetota</taxon>
        <taxon>Actinomycetes</taxon>
        <taxon>Mycobacteriales</taxon>
        <taxon>Nocardiaceae</taxon>
        <taxon>Rhodococcus</taxon>
    </lineage>
</organism>
<keyword evidence="3" id="KW-0479">Metal-binding</keyword>
<reference evidence="9 10" key="1">
    <citation type="submission" date="2016-10" db="EMBL/GenBank/DDBJ databases">
        <authorList>
            <person name="de Groot N.N."/>
        </authorList>
    </citation>
    <scope>NUCLEOTIDE SEQUENCE [LARGE SCALE GENOMIC DNA]</scope>
    <source>
        <strain evidence="9 10">DSM 44892</strain>
    </source>
</reference>
<evidence type="ECO:0000256" key="1">
    <source>
        <dbReference type="ARBA" id="ARBA00001974"/>
    </source>
</evidence>
<dbReference type="Pfam" id="PF02754">
    <property type="entry name" value="CCG"/>
    <property type="match status" value="2"/>
</dbReference>
<dbReference type="InterPro" id="IPR006094">
    <property type="entry name" value="Oxid_FAD_bind_N"/>
</dbReference>
<evidence type="ECO:0000313" key="9">
    <source>
        <dbReference type="EMBL" id="SDI62511.1"/>
    </source>
</evidence>
<dbReference type="GO" id="GO:0046872">
    <property type="term" value="F:metal ion binding"/>
    <property type="evidence" value="ECO:0007669"/>
    <property type="project" value="UniProtKB-KW"/>
</dbReference>
<dbReference type="InterPro" id="IPR016166">
    <property type="entry name" value="FAD-bd_PCMH"/>
</dbReference>
<comment type="cofactor">
    <cofactor evidence="1">
        <name>FAD</name>
        <dbReference type="ChEBI" id="CHEBI:57692"/>
    </cofactor>
</comment>
<evidence type="ECO:0000259" key="8">
    <source>
        <dbReference type="PROSITE" id="PS51387"/>
    </source>
</evidence>
<dbReference type="PROSITE" id="PS00198">
    <property type="entry name" value="4FE4S_FER_1"/>
    <property type="match status" value="1"/>
</dbReference>
<dbReference type="InterPro" id="IPR009051">
    <property type="entry name" value="Helical_ferredxn"/>
</dbReference>
<dbReference type="GO" id="GO:0008720">
    <property type="term" value="F:D-lactate dehydrogenase (NAD+) activity"/>
    <property type="evidence" value="ECO:0007669"/>
    <property type="project" value="TreeGrafter"/>
</dbReference>
<keyword evidence="6" id="KW-0408">Iron</keyword>
<evidence type="ECO:0000256" key="3">
    <source>
        <dbReference type="ARBA" id="ARBA00022723"/>
    </source>
</evidence>
<dbReference type="InterPro" id="IPR036318">
    <property type="entry name" value="FAD-bd_PCMH-like_sf"/>
</dbReference>
<evidence type="ECO:0000256" key="4">
    <source>
        <dbReference type="ARBA" id="ARBA00022827"/>
    </source>
</evidence>
<dbReference type="GO" id="GO:0071949">
    <property type="term" value="F:FAD binding"/>
    <property type="evidence" value="ECO:0007669"/>
    <property type="project" value="InterPro"/>
</dbReference>
<evidence type="ECO:0000256" key="2">
    <source>
        <dbReference type="ARBA" id="ARBA00022630"/>
    </source>
</evidence>
<proteinExistence type="predicted"/>
<dbReference type="GO" id="GO:0004458">
    <property type="term" value="F:D-lactate dehydrogenase (cytochrome) activity"/>
    <property type="evidence" value="ECO:0007669"/>
    <property type="project" value="TreeGrafter"/>
</dbReference>
<dbReference type="Gene3D" id="3.30.465.10">
    <property type="match status" value="1"/>
</dbReference>
<feature type="domain" description="FAD-binding PCMH-type" evidence="8">
    <location>
        <begin position="1"/>
        <end position="231"/>
    </location>
</feature>
<dbReference type="Gene3D" id="3.30.70.2740">
    <property type="match status" value="1"/>
</dbReference>
<gene>
    <name evidence="9" type="ORF">SAMN05444695_10994</name>
</gene>
<keyword evidence="7" id="KW-0411">Iron-sulfur</keyword>